<proteinExistence type="predicted"/>
<accession>A0ABV9Q5G4</accession>
<gene>
    <name evidence="2" type="ORF">ACFO8Q_17395</name>
</gene>
<protein>
    <recommendedName>
        <fullName evidence="4">DUF3951 domain-containing protein</fullName>
    </recommendedName>
</protein>
<feature type="transmembrane region" description="Helical" evidence="1">
    <location>
        <begin position="6"/>
        <end position="24"/>
    </location>
</feature>
<name>A0ABV9Q5G4_9BACL</name>
<keyword evidence="3" id="KW-1185">Reference proteome</keyword>
<organism evidence="2 3">
    <name type="scientific">Effusibacillus consociatus</name>
    <dbReference type="NCBI Taxonomy" id="1117041"/>
    <lineage>
        <taxon>Bacteria</taxon>
        <taxon>Bacillati</taxon>
        <taxon>Bacillota</taxon>
        <taxon>Bacilli</taxon>
        <taxon>Bacillales</taxon>
        <taxon>Alicyclobacillaceae</taxon>
        <taxon>Effusibacillus</taxon>
    </lineage>
</organism>
<keyword evidence="1" id="KW-0472">Membrane</keyword>
<keyword evidence="1" id="KW-0812">Transmembrane</keyword>
<evidence type="ECO:0000256" key="1">
    <source>
        <dbReference type="SAM" id="Phobius"/>
    </source>
</evidence>
<evidence type="ECO:0008006" key="4">
    <source>
        <dbReference type="Google" id="ProtNLM"/>
    </source>
</evidence>
<dbReference type="EMBL" id="JBHSHC010000119">
    <property type="protein sequence ID" value="MFC4769109.1"/>
    <property type="molecule type" value="Genomic_DNA"/>
</dbReference>
<comment type="caution">
    <text evidence="2">The sequence shown here is derived from an EMBL/GenBank/DDBJ whole genome shotgun (WGS) entry which is preliminary data.</text>
</comment>
<dbReference type="Proteomes" id="UP001596002">
    <property type="component" value="Unassembled WGS sequence"/>
</dbReference>
<evidence type="ECO:0000313" key="2">
    <source>
        <dbReference type="EMBL" id="MFC4769109.1"/>
    </source>
</evidence>
<evidence type="ECO:0000313" key="3">
    <source>
        <dbReference type="Proteomes" id="UP001596002"/>
    </source>
</evidence>
<keyword evidence="1" id="KW-1133">Transmembrane helix</keyword>
<sequence length="62" mass="7068">MEWVIALVGLALSTIFLIACLKFFKKPKNGRPKTNPFDVLNSAAYGKELKEREHFVESEGER</sequence>
<dbReference type="RefSeq" id="WP_380027258.1">
    <property type="nucleotide sequence ID" value="NZ_JBHSHC010000119.1"/>
</dbReference>
<reference evidence="3" key="1">
    <citation type="journal article" date="2019" name="Int. J. Syst. Evol. Microbiol.">
        <title>The Global Catalogue of Microorganisms (GCM) 10K type strain sequencing project: providing services to taxonomists for standard genome sequencing and annotation.</title>
        <authorList>
            <consortium name="The Broad Institute Genomics Platform"/>
            <consortium name="The Broad Institute Genome Sequencing Center for Infectious Disease"/>
            <person name="Wu L."/>
            <person name="Ma J."/>
        </authorList>
    </citation>
    <scope>NUCLEOTIDE SEQUENCE [LARGE SCALE GENOMIC DNA]</scope>
    <source>
        <strain evidence="3">WYCCWR 12678</strain>
    </source>
</reference>